<feature type="signal peptide" evidence="1">
    <location>
        <begin position="1"/>
        <end position="19"/>
    </location>
</feature>
<evidence type="ECO:0000313" key="3">
    <source>
        <dbReference type="Proteomes" id="UP000326903"/>
    </source>
</evidence>
<sequence length="384" mass="44602">MKKLLLICFTLLVVLIANAQDSTDTPKKFTINAYIKSLQTLTFDKNFKDLVSGNLIHNRINIKWRPSENFTAVAEFRNRLFWGEDVKLTPGFASLLRNENELVNMQKVWINNKALVLHTNVERLYIDYQHSKWNARIGRQRINWGITTTWNPNDIFNTYNFLDFDYEERPGVDGGKVRYMVNSSSNAELAYSNTGKKDGDIAAIKYSLNKWNYDMQLITGWYKNHPTLGAGWAGYIKDAGFKGEVQYFFANKDSAEHFTMTLEGDYMFKKGWYVNVGMLFNNDGLYKPINSWDTINLKLSPENLMPTKWNVIVTTAKEFTPLLSANISMLYAPGTNIFIFFPTLQYNIATNLDVNLVWQSFFAEIRNNFEAVSHRCFLRLKWNF</sequence>
<proteinExistence type="predicted"/>
<dbReference type="RefSeq" id="WP_150416727.1">
    <property type="nucleotide sequence ID" value="NZ_VYQF01000010.1"/>
</dbReference>
<feature type="chain" id="PRO_5023812071" description="Porin" evidence="1">
    <location>
        <begin position="20"/>
        <end position="384"/>
    </location>
</feature>
<evidence type="ECO:0008006" key="4">
    <source>
        <dbReference type="Google" id="ProtNLM"/>
    </source>
</evidence>
<dbReference type="AlphaFoldDB" id="A0A5J5IDJ5"/>
<organism evidence="2 3">
    <name type="scientific">Ginsengibacter hankyongi</name>
    <dbReference type="NCBI Taxonomy" id="2607284"/>
    <lineage>
        <taxon>Bacteria</taxon>
        <taxon>Pseudomonadati</taxon>
        <taxon>Bacteroidota</taxon>
        <taxon>Chitinophagia</taxon>
        <taxon>Chitinophagales</taxon>
        <taxon>Chitinophagaceae</taxon>
        <taxon>Ginsengibacter</taxon>
    </lineage>
</organism>
<evidence type="ECO:0000256" key="1">
    <source>
        <dbReference type="SAM" id="SignalP"/>
    </source>
</evidence>
<accession>A0A5J5IDJ5</accession>
<evidence type="ECO:0000313" key="2">
    <source>
        <dbReference type="EMBL" id="KAA9035900.1"/>
    </source>
</evidence>
<dbReference type="EMBL" id="VYQF01000010">
    <property type="protein sequence ID" value="KAA9035900.1"/>
    <property type="molecule type" value="Genomic_DNA"/>
</dbReference>
<comment type="caution">
    <text evidence="2">The sequence shown here is derived from an EMBL/GenBank/DDBJ whole genome shotgun (WGS) entry which is preliminary data.</text>
</comment>
<protein>
    <recommendedName>
        <fullName evidence="4">Porin</fullName>
    </recommendedName>
</protein>
<keyword evidence="1" id="KW-0732">Signal</keyword>
<dbReference type="Proteomes" id="UP000326903">
    <property type="component" value="Unassembled WGS sequence"/>
</dbReference>
<gene>
    <name evidence="2" type="ORF">FW778_20335</name>
</gene>
<keyword evidence="3" id="KW-1185">Reference proteome</keyword>
<reference evidence="2 3" key="1">
    <citation type="submission" date="2019-09" db="EMBL/GenBank/DDBJ databases">
        <title>Draft genome sequence of Ginsengibacter sp. BR5-29.</title>
        <authorList>
            <person name="Im W.-T."/>
        </authorList>
    </citation>
    <scope>NUCLEOTIDE SEQUENCE [LARGE SCALE GENOMIC DNA]</scope>
    <source>
        <strain evidence="2 3">BR5-29</strain>
    </source>
</reference>
<name>A0A5J5IDJ5_9BACT</name>